<feature type="transmembrane region" description="Helical" evidence="7">
    <location>
        <begin position="397"/>
        <end position="423"/>
    </location>
</feature>
<reference evidence="9 10" key="1">
    <citation type="submission" date="2014-08" db="EMBL/GenBank/DDBJ databases">
        <title>Complete genome sequence of Corynebacterium sphenisci CECT 5990(T) (=DSM 44792(T)), isolated from healthy wild penguins.</title>
        <authorList>
            <person name="Ruckert C."/>
            <person name="Albersmeier A."/>
            <person name="Winkler A."/>
            <person name="Kalinowski J."/>
        </authorList>
    </citation>
    <scope>NUCLEOTIDE SEQUENCE [LARGE SCALE GENOMIC DNA]</scope>
    <source>
        <strain evidence="9 10">DSM 44792</strain>
    </source>
</reference>
<feature type="transmembrane region" description="Helical" evidence="7">
    <location>
        <begin position="26"/>
        <end position="54"/>
    </location>
</feature>
<evidence type="ECO:0000256" key="3">
    <source>
        <dbReference type="ARBA" id="ARBA00022692"/>
    </source>
</evidence>
<dbReference type="GO" id="GO:0005886">
    <property type="term" value="C:plasma membrane"/>
    <property type="evidence" value="ECO:0007669"/>
    <property type="project" value="UniProtKB-SubCell"/>
</dbReference>
<dbReference type="Pfam" id="PF07690">
    <property type="entry name" value="MFS_1"/>
    <property type="match status" value="1"/>
</dbReference>
<keyword evidence="5 7" id="KW-0472">Membrane</keyword>
<dbReference type="PRINTS" id="PR01036">
    <property type="entry name" value="TCRTETB"/>
</dbReference>
<evidence type="ECO:0000256" key="5">
    <source>
        <dbReference type="ARBA" id="ARBA00023136"/>
    </source>
</evidence>
<dbReference type="PANTHER" id="PTHR42718:SF9">
    <property type="entry name" value="MAJOR FACILITATOR SUPERFAMILY MULTIDRUG TRANSPORTER MFSC"/>
    <property type="match status" value="1"/>
</dbReference>
<feature type="transmembrane region" description="Helical" evidence="7">
    <location>
        <begin position="222"/>
        <end position="245"/>
    </location>
</feature>
<evidence type="ECO:0000313" key="9">
    <source>
        <dbReference type="EMBL" id="APT91046.1"/>
    </source>
</evidence>
<dbReference type="PROSITE" id="PS50850">
    <property type="entry name" value="MFS"/>
    <property type="match status" value="1"/>
</dbReference>
<dbReference type="OrthoDB" id="7375466at2"/>
<evidence type="ECO:0000313" key="10">
    <source>
        <dbReference type="Proteomes" id="UP000185469"/>
    </source>
</evidence>
<keyword evidence="2" id="KW-0813">Transport</keyword>
<organism evidence="9 10">
    <name type="scientific">Corynebacterium sphenisci DSM 44792</name>
    <dbReference type="NCBI Taxonomy" id="1437874"/>
    <lineage>
        <taxon>Bacteria</taxon>
        <taxon>Bacillati</taxon>
        <taxon>Actinomycetota</taxon>
        <taxon>Actinomycetes</taxon>
        <taxon>Mycobacteriales</taxon>
        <taxon>Corynebacteriaceae</taxon>
        <taxon>Corynebacterium</taxon>
    </lineage>
</organism>
<feature type="transmembrane region" description="Helical" evidence="7">
    <location>
        <begin position="513"/>
        <end position="532"/>
    </location>
</feature>
<feature type="transmembrane region" description="Helical" evidence="7">
    <location>
        <begin position="363"/>
        <end position="385"/>
    </location>
</feature>
<gene>
    <name evidence="9" type="ORF">CSPHI_08390</name>
</gene>
<dbReference type="Proteomes" id="UP000185469">
    <property type="component" value="Chromosome"/>
</dbReference>
<dbReference type="SUPFAM" id="SSF103473">
    <property type="entry name" value="MFS general substrate transporter"/>
    <property type="match status" value="1"/>
</dbReference>
<keyword evidence="3 7" id="KW-0812">Transmembrane</keyword>
<accession>A0A1L7CYS5</accession>
<dbReference type="InterPro" id="IPR011701">
    <property type="entry name" value="MFS"/>
</dbReference>
<dbReference type="AlphaFoldDB" id="A0A1L7CYS5"/>
<dbReference type="InterPro" id="IPR020846">
    <property type="entry name" value="MFS_dom"/>
</dbReference>
<dbReference type="InterPro" id="IPR036259">
    <property type="entry name" value="MFS_trans_sf"/>
</dbReference>
<name>A0A1L7CYS5_9CORY</name>
<protein>
    <submittedName>
        <fullName evidence="9">Multidrug transporter</fullName>
    </submittedName>
</protein>
<feature type="compositionally biased region" description="Polar residues" evidence="6">
    <location>
        <begin position="1"/>
        <end position="16"/>
    </location>
</feature>
<feature type="transmembrane region" description="Helical" evidence="7">
    <location>
        <begin position="182"/>
        <end position="202"/>
    </location>
</feature>
<dbReference type="CDD" id="cd17321">
    <property type="entry name" value="MFS_MMR_MDR_like"/>
    <property type="match status" value="1"/>
</dbReference>
<dbReference type="KEGG" id="csph:CSPHI_08390"/>
<keyword evidence="4 7" id="KW-1133">Transmembrane helix</keyword>
<feature type="transmembrane region" description="Helical" evidence="7">
    <location>
        <begin position="123"/>
        <end position="144"/>
    </location>
</feature>
<feature type="transmembrane region" description="Helical" evidence="7">
    <location>
        <begin position="265"/>
        <end position="283"/>
    </location>
</feature>
<dbReference type="Gene3D" id="1.20.1720.10">
    <property type="entry name" value="Multidrug resistance protein D"/>
    <property type="match status" value="1"/>
</dbReference>
<keyword evidence="10" id="KW-1185">Reference proteome</keyword>
<evidence type="ECO:0000259" key="8">
    <source>
        <dbReference type="PROSITE" id="PS50850"/>
    </source>
</evidence>
<evidence type="ECO:0000256" key="2">
    <source>
        <dbReference type="ARBA" id="ARBA00022448"/>
    </source>
</evidence>
<evidence type="ECO:0000256" key="7">
    <source>
        <dbReference type="SAM" id="Phobius"/>
    </source>
</evidence>
<feature type="transmembrane region" description="Helical" evidence="7">
    <location>
        <begin position="66"/>
        <end position="82"/>
    </location>
</feature>
<proteinExistence type="predicted"/>
<feature type="transmembrane region" description="Helical" evidence="7">
    <location>
        <begin position="94"/>
        <end position="117"/>
    </location>
</feature>
<dbReference type="PANTHER" id="PTHR42718">
    <property type="entry name" value="MAJOR FACILITATOR SUPERFAMILY MULTIDRUG TRANSPORTER MFSC"/>
    <property type="match status" value="1"/>
</dbReference>
<feature type="domain" description="Major facilitator superfamily (MFS) profile" evidence="8">
    <location>
        <begin position="28"/>
        <end position="537"/>
    </location>
</feature>
<dbReference type="Gene3D" id="1.20.1250.20">
    <property type="entry name" value="MFS general substrate transporter like domains"/>
    <property type="match status" value="1"/>
</dbReference>
<dbReference type="EMBL" id="CP009248">
    <property type="protein sequence ID" value="APT91046.1"/>
    <property type="molecule type" value="Genomic_DNA"/>
</dbReference>
<feature type="transmembrane region" description="Helical" evidence="7">
    <location>
        <begin position="151"/>
        <end position="170"/>
    </location>
</feature>
<evidence type="ECO:0000256" key="6">
    <source>
        <dbReference type="SAM" id="MobiDB-lite"/>
    </source>
</evidence>
<feature type="region of interest" description="Disordered" evidence="6">
    <location>
        <begin position="1"/>
        <end position="20"/>
    </location>
</feature>
<dbReference type="RefSeq" id="WP_075692409.1">
    <property type="nucleotide sequence ID" value="NZ_CP009248.1"/>
</dbReference>
<feature type="transmembrane region" description="Helical" evidence="7">
    <location>
        <begin position="329"/>
        <end position="351"/>
    </location>
</feature>
<comment type="subcellular location">
    <subcellularLocation>
        <location evidence="1">Cell membrane</location>
        <topology evidence="1">Multi-pass membrane protein</topology>
    </subcellularLocation>
</comment>
<evidence type="ECO:0000256" key="4">
    <source>
        <dbReference type="ARBA" id="ARBA00022989"/>
    </source>
</evidence>
<evidence type="ECO:0000256" key="1">
    <source>
        <dbReference type="ARBA" id="ARBA00004651"/>
    </source>
</evidence>
<dbReference type="GO" id="GO:0022857">
    <property type="term" value="F:transmembrane transporter activity"/>
    <property type="evidence" value="ECO:0007669"/>
    <property type="project" value="InterPro"/>
</dbReference>
<sequence length="540" mass="54389">MTVSPQDPAPRSTTSADGPPAPAHRWWALAVLALGLALIILDGTVVGVSLPAIIADLGLDLTGAQWVTSLYSVVFAALLLTAGRIGDRVGRRRVFLLGLVVFAAGSALAGLAGGSGMLIGARVVQGLGGACILPATLSTVNAVFRGRDRAAAFGVWGAVMSGAAAVGPLIGGALTEWAGWRWIFWVNVPLAVLLVVGALAMVPETRAPRDAVADDSADPAGFALSAVGFGLLVFGIIEGPTLGWWRQLAPLRIAGLTWPEGWPSAAPVALLAGLAALAAFVVVERRRSDRGAAPLLELSMFREPTFTWGNLTACTVAIGQFALVFTLPLFLVSAVGLSTIGTGLVLAAMAAGAFASGAAARHLAARIGAAGTVVLGLALEVFGAFQLAAEERAGQQLWLVILALVIYGVGLGLASAQLTSLVLADVPVEYSGQASATQSTVRQVGSAMGAALAGAVLSAALARSTAGFTGAAAEAAAAVRSSAGQALVGMRAAGADPALLDPLTRAFAEATRATLFAAAAALVVGLVGALRVRRVARDRG</sequence>